<keyword evidence="2 3" id="KW-0418">Kinase</keyword>
<evidence type="ECO:0000313" key="3">
    <source>
        <dbReference type="EMBL" id="SMO31963.1"/>
    </source>
</evidence>
<dbReference type="GO" id="GO:0016301">
    <property type="term" value="F:kinase activity"/>
    <property type="evidence" value="ECO:0007669"/>
    <property type="project" value="UniProtKB-UniRule"/>
</dbReference>
<dbReference type="Gene3D" id="3.30.200.20">
    <property type="entry name" value="Phosphorylase Kinase, domain 1"/>
    <property type="match status" value="1"/>
</dbReference>
<dbReference type="Proteomes" id="UP000317593">
    <property type="component" value="Unassembled WGS sequence"/>
</dbReference>
<accession>A0A521AAX0</accession>
<keyword evidence="2" id="KW-0808">Transferase</keyword>
<protein>
    <submittedName>
        <fullName evidence="3">Fructosamine-3-kinase</fullName>
    </submittedName>
</protein>
<dbReference type="InterPro" id="IPR011009">
    <property type="entry name" value="Kinase-like_dom_sf"/>
</dbReference>
<dbReference type="OrthoDB" id="5291879at2"/>
<keyword evidence="4" id="KW-1185">Reference proteome</keyword>
<reference evidence="3 4" key="1">
    <citation type="submission" date="2017-05" db="EMBL/GenBank/DDBJ databases">
        <authorList>
            <person name="Varghese N."/>
            <person name="Submissions S."/>
        </authorList>
    </citation>
    <scope>NUCLEOTIDE SEQUENCE [LARGE SCALE GENOMIC DNA]</scope>
    <source>
        <strain evidence="3 4">DSM 21194</strain>
    </source>
</reference>
<dbReference type="RefSeq" id="WP_142712507.1">
    <property type="nucleotide sequence ID" value="NZ_FXTH01000001.1"/>
</dbReference>
<proteinExistence type="inferred from homology"/>
<dbReference type="Gene3D" id="3.90.1200.10">
    <property type="match status" value="1"/>
</dbReference>
<dbReference type="SUPFAM" id="SSF56112">
    <property type="entry name" value="Protein kinase-like (PK-like)"/>
    <property type="match status" value="1"/>
</dbReference>
<dbReference type="PANTHER" id="PTHR12149">
    <property type="entry name" value="FRUCTOSAMINE 3 KINASE-RELATED PROTEIN"/>
    <property type="match status" value="1"/>
</dbReference>
<evidence type="ECO:0000256" key="1">
    <source>
        <dbReference type="ARBA" id="ARBA00009460"/>
    </source>
</evidence>
<dbReference type="EMBL" id="FXTH01000001">
    <property type="protein sequence ID" value="SMO31963.1"/>
    <property type="molecule type" value="Genomic_DNA"/>
</dbReference>
<dbReference type="Pfam" id="PF03881">
    <property type="entry name" value="Fructosamin_kin"/>
    <property type="match status" value="1"/>
</dbReference>
<dbReference type="PANTHER" id="PTHR12149:SF8">
    <property type="entry name" value="PROTEIN-RIBULOSAMINE 3-KINASE"/>
    <property type="match status" value="1"/>
</dbReference>
<dbReference type="AlphaFoldDB" id="A0A521AAX0"/>
<comment type="similarity">
    <text evidence="1 2">Belongs to the fructosamine kinase family.</text>
</comment>
<name>A0A521AAX0_9BACT</name>
<dbReference type="PIRSF" id="PIRSF006221">
    <property type="entry name" value="Ketosamine-3-kinase"/>
    <property type="match status" value="1"/>
</dbReference>
<organism evidence="3 4">
    <name type="scientific">Fodinibius sediminis</name>
    <dbReference type="NCBI Taxonomy" id="1214077"/>
    <lineage>
        <taxon>Bacteria</taxon>
        <taxon>Pseudomonadati</taxon>
        <taxon>Balneolota</taxon>
        <taxon>Balneolia</taxon>
        <taxon>Balneolales</taxon>
        <taxon>Balneolaceae</taxon>
        <taxon>Fodinibius</taxon>
    </lineage>
</organism>
<gene>
    <name evidence="3" type="ORF">SAMN06265218_10116</name>
</gene>
<evidence type="ECO:0000313" key="4">
    <source>
        <dbReference type="Proteomes" id="UP000317593"/>
    </source>
</evidence>
<sequence>MIPDALLQYLRQKLGIKIQQTRPLSGGSINQAARVTLSDDATTYFLKWNHSADPEMFLKEEKGLNLLASAETPLRIPRVFETGATEEGTGFLIQEFVREGASQPHSAEHFGKALATLHQHRDQQFGLDHDNYIGRLPQSNCRHEEWLDFFIAERIEPQLRMATDASRIGSETVSHFESMFSQLPAIFPIEPPSLLHGDLWGGNYFYDQGGEATIFDPAVYYGHREMELAFTHLFGGFPSAFYRGYEAQYPLEAGFSERIPIYNLYPLLVHTNLFGGSYARQVEAMVQKF</sequence>
<evidence type="ECO:0000256" key="2">
    <source>
        <dbReference type="PIRNR" id="PIRNR006221"/>
    </source>
</evidence>
<dbReference type="InterPro" id="IPR016477">
    <property type="entry name" value="Fructo-/Ketosamine-3-kinase"/>
</dbReference>